<organism evidence="1 2">
    <name type="scientific">Acinetobacter radioresistens SK82</name>
    <dbReference type="NCBI Taxonomy" id="596318"/>
    <lineage>
        <taxon>Bacteria</taxon>
        <taxon>Pseudomonadati</taxon>
        <taxon>Pseudomonadota</taxon>
        <taxon>Gammaproteobacteria</taxon>
        <taxon>Moraxellales</taxon>
        <taxon>Moraxellaceae</taxon>
        <taxon>Acinetobacter</taxon>
    </lineage>
</organism>
<dbReference type="Proteomes" id="UP000018419">
    <property type="component" value="Unassembled WGS sequence"/>
</dbReference>
<dbReference type="EMBL" id="ACVR01000076">
    <property type="protein sequence ID" value="EET81135.1"/>
    <property type="molecule type" value="Genomic_DNA"/>
</dbReference>
<proteinExistence type="predicted"/>
<protein>
    <submittedName>
        <fullName evidence="1">Uncharacterized protein</fullName>
    </submittedName>
</protein>
<evidence type="ECO:0000313" key="1">
    <source>
        <dbReference type="EMBL" id="EET81135.1"/>
    </source>
</evidence>
<name>A0ABM9YJS9_ACIRA</name>
<comment type="caution">
    <text evidence="1">The sequence shown here is derived from an EMBL/GenBank/DDBJ whole genome shotgun (WGS) entry which is preliminary data.</text>
</comment>
<gene>
    <name evidence="1" type="ORF">ACIRA0001_1548</name>
</gene>
<sequence>MGHNFSFASRAFALFQAFNISSIGKSFKFFRIKIASQFLSFYSSLSELLVYGSNIKTTTAMI</sequence>
<keyword evidence="2" id="KW-1185">Reference proteome</keyword>
<accession>A0ABM9YJS9</accession>
<evidence type="ECO:0000313" key="2">
    <source>
        <dbReference type="Proteomes" id="UP000018419"/>
    </source>
</evidence>
<reference evidence="1 2" key="1">
    <citation type="submission" date="2009-07" db="EMBL/GenBank/DDBJ databases">
        <authorList>
            <person name="Madupu R."/>
            <person name="Durkin A.S."/>
            <person name="Torralba M."/>
            <person name="Methe B."/>
            <person name="Sutton G.G."/>
            <person name="Strausberg R.L."/>
            <person name="Nelson K.E."/>
        </authorList>
    </citation>
    <scope>NUCLEOTIDE SEQUENCE [LARGE SCALE GENOMIC DNA]</scope>
    <source>
        <strain evidence="1 2">SK82</strain>
    </source>
</reference>